<evidence type="ECO:0000313" key="2">
    <source>
        <dbReference type="EMBL" id="EDQ89029.1"/>
    </source>
</evidence>
<keyword evidence="3" id="KW-1185">Reference proteome</keyword>
<dbReference type="GeneID" id="5891443"/>
<name>A9V0J9_MONBE</name>
<gene>
    <name evidence="2" type="ORF">MONBRDRAFT_37249</name>
</gene>
<protein>
    <submittedName>
        <fullName evidence="2">Uncharacterized protein</fullName>
    </submittedName>
</protein>
<organism evidence="2 3">
    <name type="scientific">Monosiga brevicollis</name>
    <name type="common">Choanoflagellate</name>
    <dbReference type="NCBI Taxonomy" id="81824"/>
    <lineage>
        <taxon>Eukaryota</taxon>
        <taxon>Choanoflagellata</taxon>
        <taxon>Craspedida</taxon>
        <taxon>Salpingoecidae</taxon>
        <taxon>Monosiga</taxon>
    </lineage>
</organism>
<reference evidence="2 3" key="1">
    <citation type="journal article" date="2008" name="Nature">
        <title>The genome of the choanoflagellate Monosiga brevicollis and the origin of metazoans.</title>
        <authorList>
            <consortium name="JGI Sequencing"/>
            <person name="King N."/>
            <person name="Westbrook M.J."/>
            <person name="Young S.L."/>
            <person name="Kuo A."/>
            <person name="Abedin M."/>
            <person name="Chapman J."/>
            <person name="Fairclough S."/>
            <person name="Hellsten U."/>
            <person name="Isogai Y."/>
            <person name="Letunic I."/>
            <person name="Marr M."/>
            <person name="Pincus D."/>
            <person name="Putnam N."/>
            <person name="Rokas A."/>
            <person name="Wright K.J."/>
            <person name="Zuzow R."/>
            <person name="Dirks W."/>
            <person name="Good M."/>
            <person name="Goodstein D."/>
            <person name="Lemons D."/>
            <person name="Li W."/>
            <person name="Lyons J.B."/>
            <person name="Morris A."/>
            <person name="Nichols S."/>
            <person name="Richter D.J."/>
            <person name="Salamov A."/>
            <person name="Bork P."/>
            <person name="Lim W.A."/>
            <person name="Manning G."/>
            <person name="Miller W.T."/>
            <person name="McGinnis W."/>
            <person name="Shapiro H."/>
            <person name="Tjian R."/>
            <person name="Grigoriev I.V."/>
            <person name="Rokhsar D."/>
        </authorList>
    </citation>
    <scope>NUCLEOTIDE SEQUENCE [LARGE SCALE GENOMIC DNA]</scope>
    <source>
        <strain evidence="3">MX1 / ATCC 50154</strain>
    </source>
</reference>
<proteinExistence type="predicted"/>
<accession>A9V0J9</accession>
<dbReference type="AlphaFoldDB" id="A9V0J9"/>
<feature type="compositionally biased region" description="Polar residues" evidence="1">
    <location>
        <begin position="122"/>
        <end position="143"/>
    </location>
</feature>
<evidence type="ECO:0000313" key="3">
    <source>
        <dbReference type="Proteomes" id="UP000001357"/>
    </source>
</evidence>
<evidence type="ECO:0000256" key="1">
    <source>
        <dbReference type="SAM" id="MobiDB-lite"/>
    </source>
</evidence>
<feature type="region of interest" description="Disordered" evidence="1">
    <location>
        <begin position="113"/>
        <end position="168"/>
    </location>
</feature>
<dbReference type="InParanoid" id="A9V0J9"/>
<dbReference type="KEGG" id="mbr:MONBRDRAFT_37249"/>
<dbReference type="EMBL" id="CH991552">
    <property type="protein sequence ID" value="EDQ89029.1"/>
    <property type="molecule type" value="Genomic_DNA"/>
</dbReference>
<dbReference type="RefSeq" id="XP_001746134.1">
    <property type="nucleotide sequence ID" value="XM_001746082.1"/>
</dbReference>
<dbReference type="Proteomes" id="UP000001357">
    <property type="component" value="Unassembled WGS sequence"/>
</dbReference>
<feature type="region of interest" description="Disordered" evidence="1">
    <location>
        <begin position="214"/>
        <end position="238"/>
    </location>
</feature>
<sequence>MTAHTKQKPEQTLGRLCFSDTRDVRPVWLHVVAYGVVGRRGLPHNQTHHRHLRHTLVCRAPSLGSLDSLGSLGSFGVLLECRVTCHATPLVTNKVSWPHFSLHLNQAHSAPIAGNPPCSKAKTPQQAATPQSRGPSCKTNRPNSAPGGSLPTAKMESRSNPIDIVQRSSSTTSFDTVVMMDSVSSSTPDSPAATASTSLPVPTAIDARSLLASHSPHAQSLPRTPRRKVRGACPPTSQGILRVSSSMSDCYSMTPTRAMMTIAEDCAVDYACTDGLDDPTVLEELRRNAHSALDAPPRHDWLITEFRTAVQHLARDHDASTMSLALRALTTGQIEHDLHELGLPKLDTPETYVPDQVMTFLENFLSSEDLTLLQDAVDAQLPNDDLDSGLSSNHVGVVPGLDCNELTAKLNALASLQLSFD</sequence>